<dbReference type="Proteomes" id="UP000332487">
    <property type="component" value="Unassembled WGS sequence"/>
</dbReference>
<reference evidence="2 3" key="1">
    <citation type="journal article" date="2009" name="Genome Biol.">
        <title>Community-wide analysis of microbial genome sequence signatures.</title>
        <authorList>
            <person name="Dick G.J."/>
            <person name="Andersson A.F."/>
            <person name="Baker B.J."/>
            <person name="Simmons S.L."/>
            <person name="Thomas B.C."/>
            <person name="Yelton A.P."/>
            <person name="Banfield J.F."/>
        </authorList>
    </citation>
    <scope>NUCLEOTIDE SEQUENCE [LARGE SCALE GENOMIC DNA]</scope>
    <source>
        <strain evidence="2">ARMAN-2</strain>
    </source>
</reference>
<evidence type="ECO:0000313" key="3">
    <source>
        <dbReference type="Proteomes" id="UP000332487"/>
    </source>
</evidence>
<dbReference type="InterPro" id="IPR006454">
    <property type="entry name" value="S_layer_MJ"/>
</dbReference>
<keyword evidence="3" id="KW-1185">Reference proteome</keyword>
<dbReference type="InterPro" id="IPR022651">
    <property type="entry name" value="S_layer_C"/>
</dbReference>
<organism evidence="2 3">
    <name type="scientific">Candidatus Micrarchaeum acidiphilum ARMAN-2</name>
    <dbReference type="NCBI Taxonomy" id="425595"/>
    <lineage>
        <taxon>Archaea</taxon>
        <taxon>Candidatus Micrarchaeota</taxon>
        <taxon>Candidatus Micrarchaeia</taxon>
        <taxon>Candidatus Micrarchaeales</taxon>
        <taxon>Candidatus Micrarchaeaceae</taxon>
        <taxon>Candidatus Micrarchaeum</taxon>
    </lineage>
</organism>
<protein>
    <recommendedName>
        <fullName evidence="1">S-layer protein outer domain-containing protein</fullName>
    </recommendedName>
</protein>
<reference evidence="2 3" key="2">
    <citation type="journal article" date="2010" name="Proc. Natl. Acad. Sci. U.S.A.">
        <title>Enigmatic, ultrasmall, uncultivated Archaea.</title>
        <authorList>
            <person name="Baker B.J."/>
            <person name="Comolli L.R."/>
            <person name="Dick G.J."/>
            <person name="Hauser L.J."/>
            <person name="Hyatt D."/>
            <person name="Dill B.D."/>
            <person name="Land M.L."/>
            <person name="Verberkmoes N.C."/>
            <person name="Hettich R.L."/>
            <person name="Banfield J.F."/>
        </authorList>
    </citation>
    <scope>NUCLEOTIDE SEQUENCE [LARGE SCALE GENOMIC DNA]</scope>
    <source>
        <strain evidence="2">ARMAN-2</strain>
    </source>
</reference>
<accession>C7DHE9</accession>
<evidence type="ECO:0000313" key="2">
    <source>
        <dbReference type="EMBL" id="EET90051.1"/>
    </source>
</evidence>
<gene>
    <name evidence="2" type="ORF">UNLARM2_0493</name>
</gene>
<name>C7DHE9_MICA2</name>
<dbReference type="EMBL" id="GG697240">
    <property type="protein sequence ID" value="EET90051.1"/>
    <property type="molecule type" value="Genomic_DNA"/>
</dbReference>
<dbReference type="AlphaFoldDB" id="C7DHE9"/>
<sequence>MKSINVKRIAAVVAGAALLGAGLAFAGPITFQSIPIINNSGQPQVQVVLGSGAKPSDGIAAANIAAAIANLAYASVPVTASVNMTQAKAVLHPVVTSSNYVLSNQQVFLNESSSAYVSGTYTFQALIGSVINRAIRLGVPQYSKSLQSGASTHRPIRLGVPQYSKSLQSGASTQYAYPETTSTDTSPAASPYTGVGVPTSVAVTPANNGGGVSFTSFTANSEDNILRVSNSQLPALLSNYGTYGENEYLWLTGFPVFNQESNVSAFQLLDAGGAYQVSFTKPIPIHVSGTTTNTINTAAFQLLGQNWTIINATMPTGTVSSTATLTGGKLEVASSLTNKTTLYVGQNVSSGPFTVRLMDLGQPNGNAVSAAAFNIYYNGALTNVTSIYPNSTPQIFNVSGHKLYVSVSSTFAGLYAYEKYAKVKLYSNVFNFTSGQKFNKTLSPGWTVDLLWTNASSSSGLPNELQGIEIYNTSPVALSQGQSFSFLTNPAVYKITFVGPTLSSGNYDPISVTSSYNTETYQNLGTGGSSAVDGEQIKNLTEPSQVMTVSSSISNAFSYLGNVNNTATYVLTPYELNVQANSPSNTPSEITLSAASGAPGNFNLSKFLTQNPLTVTVKGYTYGTAPSSSQTSTSYTFGSTYTANTTVSLSDAFYNVTSIKLTEAIPFINVQVTGGTNATPIAELESLGPGLLYTRASHTMGLSTALPDVLYNQQNGLPTSDFVFTSNAAPVGTTQFSLGTYSLSEVAVSGTSVNDSLGFAIVNSTSAPNGGSALFDLNYSSSGFSGNNMTYTPTTLNSGNSAIKVGTGFMTERGSKVASIGARSLTVDMAKGYDTLEFAVGPYNVTAVSKHFKTFGPYGIGQATNIPNVSIANVTAKISVSNAAYSISGISNLTAIPSVSTAEQEVSLQNITHPGTSTALVVLDSQANPSSSLILVGSGYVNTLSASLQKSYNISITPQAGPIAQAYGNKILVAGYYANQTTAAANTFIQDLYAKASS</sequence>
<feature type="domain" description="S-layer protein outer" evidence="1">
    <location>
        <begin position="39"/>
        <end position="991"/>
    </location>
</feature>
<dbReference type="Pfam" id="PF05124">
    <property type="entry name" value="S_layer_C"/>
    <property type="match status" value="1"/>
</dbReference>
<dbReference type="NCBIfam" id="TIGR01564">
    <property type="entry name" value="S_layer_MJ"/>
    <property type="match status" value="1"/>
</dbReference>
<proteinExistence type="predicted"/>
<evidence type="ECO:0000259" key="1">
    <source>
        <dbReference type="Pfam" id="PF05124"/>
    </source>
</evidence>